<dbReference type="GeneID" id="17727844"/>
<evidence type="ECO:0000256" key="3">
    <source>
        <dbReference type="ARBA" id="ARBA00004673"/>
    </source>
</evidence>
<dbReference type="RefSeq" id="YP_008854340.1">
    <property type="nucleotide sequence ID" value="NC_022921.1"/>
</dbReference>
<keyword evidence="8 9" id="KW-0472">Membrane</keyword>
<evidence type="ECO:0000259" key="11">
    <source>
        <dbReference type="PROSITE" id="PS50855"/>
    </source>
</evidence>
<evidence type="ECO:0000256" key="7">
    <source>
        <dbReference type="ARBA" id="ARBA00022989"/>
    </source>
</evidence>
<feature type="transmembrane region" description="Helical" evidence="10">
    <location>
        <begin position="101"/>
        <end position="126"/>
    </location>
</feature>
<keyword evidence="9" id="KW-0349">Heme</keyword>
<dbReference type="GO" id="GO:0015990">
    <property type="term" value="P:electron transport coupled proton transport"/>
    <property type="evidence" value="ECO:0007669"/>
    <property type="project" value="TreeGrafter"/>
</dbReference>
<feature type="transmembrane region" description="Helical" evidence="10">
    <location>
        <begin position="302"/>
        <end position="326"/>
    </location>
</feature>
<feature type="transmembrane region" description="Helical" evidence="10">
    <location>
        <begin position="55"/>
        <end position="81"/>
    </location>
</feature>
<feature type="transmembrane region" description="Helical" evidence="10">
    <location>
        <begin position="12"/>
        <end position="35"/>
    </location>
</feature>
<dbReference type="PANTHER" id="PTHR10422:SF18">
    <property type="entry name" value="CYTOCHROME C OXIDASE SUBUNIT 1"/>
    <property type="match status" value="1"/>
</dbReference>
<accession>V5IXA5</accession>
<reference evidence="12" key="1">
    <citation type="submission" date="2012-04" db="EMBL/GenBank/DDBJ databases">
        <authorList>
            <person name="Pan T."/>
        </authorList>
    </citation>
    <scope>NUCLEOTIDE SEQUENCE</scope>
</reference>
<comment type="function">
    <text evidence="9">Component of the cytochrome c oxidase, the last enzyme in the mitochondrial electron transport chain which drives oxidative phosphorylation. The respiratory chain contains 3 multisubunit complexes succinate dehydrogenase (complex II, CII), ubiquinol-cytochrome c oxidoreductase (cytochrome b-c1 complex, complex III, CIII) and cytochrome c oxidase (complex IV, CIV), that cooperate to transfer electrons derived from NADH and succinate to molecular oxygen, creating an electrochemical gradient over the inner membrane that drives transmembrane transport and the ATP synthase. Cytochrome c oxidase is the component of the respiratory chain that catalyzes the reduction of oxygen to water. Electrons originating from reduced cytochrome c in the intermembrane space (IMS) are transferred via the dinuclear copper A center (CU(A)) of subunit 2 and heme A of subunit 1 to the active site in subunit 1, a binuclear center (BNC) formed by heme A3 and copper B (CU(B)). The BNC reduces molecular oxygen to 2 water molecules using 4 electrons from cytochrome c in the IMS and 4 protons from the mitochondrial matrix.</text>
</comment>
<comment type="cofactor">
    <cofactor evidence="1">
        <name>heme</name>
        <dbReference type="ChEBI" id="CHEBI:30413"/>
    </cofactor>
</comment>
<dbReference type="PROSITE" id="PS00077">
    <property type="entry name" value="COX1_CUB"/>
    <property type="match status" value="1"/>
</dbReference>
<dbReference type="PROSITE" id="PS50855">
    <property type="entry name" value="COX1"/>
    <property type="match status" value="1"/>
</dbReference>
<comment type="subcellular location">
    <subcellularLocation>
        <location evidence="2">Membrane</location>
        <topology evidence="2">Multi-pass membrane protein</topology>
    </subcellularLocation>
    <subcellularLocation>
        <location evidence="9">Mitochondrion inner membrane</location>
        <topology evidence="9">Multi-pass membrane protein</topology>
    </subcellularLocation>
</comment>
<dbReference type="UniPathway" id="UPA00705"/>
<keyword evidence="7 10" id="KW-1133">Transmembrane helix</keyword>
<evidence type="ECO:0000256" key="1">
    <source>
        <dbReference type="ARBA" id="ARBA00001971"/>
    </source>
</evidence>
<dbReference type="SUPFAM" id="SSF81442">
    <property type="entry name" value="Cytochrome c oxidase subunit I-like"/>
    <property type="match status" value="1"/>
</dbReference>
<sequence>MRRWFMSVNHKDIGLMYFLISVWCGLVGFSMWGLIRMELGSADSWVGLESVYNMLITSHAIMMVFFLVMPAFMGGFANWLIPIMMSVWGMLYPRLNNVSFLLLPASLMLFLISMLVSGSQAGRTFYPPPLADKVYSSSLGMDASILSLHLLGVTSILGSVNILATVFSSLDLKVLEMEQAPLFIWALVVTAFLVVFTIPVLAAALLMLLLDRNFNSSFFDLSEGGSLILYQHLFWFFGHPEVYILILPGFGVVSHLVMKEAGKFEVFGYMGMVYALVSIGLLGLVVWAHHMFTVGLDVDTRAYFTAASMTIAIPTGVKIFSWVASLYGVDGGLSSSVLWVYGFIFMFIMGGLTGIMLASSSLDVVLHDTYFVVAHFHYVLSMGVVFALFMGLNYWGGLIFGFSLSEVVYKIHFWVIFLGVNLIFLPQFFMGLMSMPRRYVDFPDTLEGLNFFSTLGYWVVLCGVVYYVIKFGEALVEGTFKTYSTSPKSELEWGVDCGSFHVFSQGGVVFV</sequence>
<feature type="transmembrane region" description="Helical" evidence="10">
    <location>
        <begin position="229"/>
        <end position="254"/>
    </location>
</feature>
<feature type="transmembrane region" description="Helical" evidence="10">
    <location>
        <begin position="338"/>
        <end position="358"/>
    </location>
</feature>
<keyword evidence="9" id="KW-0679">Respiratory chain</keyword>
<proteinExistence type="inferred from homology"/>
<evidence type="ECO:0000256" key="9">
    <source>
        <dbReference type="RuleBase" id="RU000369"/>
    </source>
</evidence>
<dbReference type="InterPro" id="IPR000883">
    <property type="entry name" value="Cyt_C_Oxase_1"/>
</dbReference>
<dbReference type="Gene3D" id="1.20.210.10">
    <property type="entry name" value="Cytochrome c oxidase-like, subunit I domain"/>
    <property type="match status" value="1"/>
</dbReference>
<dbReference type="EC" id="7.1.1.9" evidence="9"/>
<comment type="pathway">
    <text evidence="3 9">Energy metabolism; oxidative phosphorylation.</text>
</comment>
<dbReference type="AlphaFoldDB" id="V5IXA5"/>
<keyword evidence="9" id="KW-0249">Electron transport</keyword>
<geneLocation type="mitochondrion" evidence="12"/>
<keyword evidence="9" id="KW-0999">Mitochondrion inner membrane</keyword>
<dbReference type="PRINTS" id="PR01165">
    <property type="entry name" value="CYCOXIDASEI"/>
</dbReference>
<dbReference type="InterPro" id="IPR036927">
    <property type="entry name" value="Cyt_c_oxase-like_su1_sf"/>
</dbReference>
<evidence type="ECO:0000256" key="8">
    <source>
        <dbReference type="ARBA" id="ARBA00023136"/>
    </source>
</evidence>
<dbReference type="GO" id="GO:0005743">
    <property type="term" value="C:mitochondrial inner membrane"/>
    <property type="evidence" value="ECO:0007669"/>
    <property type="project" value="UniProtKB-SubCell"/>
</dbReference>
<comment type="similarity">
    <text evidence="4 9">Belongs to the heme-copper respiratory oxidase family.</text>
</comment>
<dbReference type="InterPro" id="IPR023616">
    <property type="entry name" value="Cyt_c_oxase-like_su1_dom"/>
</dbReference>
<evidence type="ECO:0000256" key="10">
    <source>
        <dbReference type="SAM" id="Phobius"/>
    </source>
</evidence>
<dbReference type="InterPro" id="IPR023615">
    <property type="entry name" value="Cyt_c_Oxase_su1_BS"/>
</dbReference>
<feature type="transmembrane region" description="Helical" evidence="10">
    <location>
        <begin position="146"/>
        <end position="170"/>
    </location>
</feature>
<dbReference type="Pfam" id="PF00115">
    <property type="entry name" value="COX1"/>
    <property type="match status" value="1"/>
</dbReference>
<dbReference type="CTD" id="4512"/>
<feature type="domain" description="Cytochrome oxidase subunit I profile" evidence="11">
    <location>
        <begin position="1"/>
        <end position="493"/>
    </location>
</feature>
<evidence type="ECO:0000256" key="6">
    <source>
        <dbReference type="ARBA" id="ARBA00022692"/>
    </source>
</evidence>
<keyword evidence="9" id="KW-0479">Metal-binding</keyword>
<keyword evidence="9 12" id="KW-0496">Mitochondrion</keyword>
<comment type="catalytic activity">
    <reaction evidence="9">
        <text>4 Fe(II)-[cytochrome c] + O2 + 8 H(+)(in) = 4 Fe(III)-[cytochrome c] + 2 H2O + 4 H(+)(out)</text>
        <dbReference type="Rhea" id="RHEA:11436"/>
        <dbReference type="Rhea" id="RHEA-COMP:10350"/>
        <dbReference type="Rhea" id="RHEA-COMP:14399"/>
        <dbReference type="ChEBI" id="CHEBI:15377"/>
        <dbReference type="ChEBI" id="CHEBI:15378"/>
        <dbReference type="ChEBI" id="CHEBI:15379"/>
        <dbReference type="ChEBI" id="CHEBI:29033"/>
        <dbReference type="ChEBI" id="CHEBI:29034"/>
        <dbReference type="EC" id="7.1.1.9"/>
    </reaction>
</comment>
<name>V5IXA5_PALCE</name>
<organism evidence="12">
    <name type="scientific">Pallisentis celatus</name>
    <name type="common">Thorny-headed worm</name>
    <name type="synonym">Neosentis celatus</name>
    <dbReference type="NCBI Taxonomy" id="935648"/>
    <lineage>
        <taxon>Eukaryota</taxon>
        <taxon>Metazoa</taxon>
        <taxon>Spiralia</taxon>
        <taxon>Lophotrochozoa</taxon>
        <taxon>Acanthocephala</taxon>
        <taxon>Eoacanthocephala</taxon>
        <taxon>Gyracanthocephala</taxon>
        <taxon>Quadrigyridae</taxon>
        <taxon>Pallisentis</taxon>
    </lineage>
</organism>
<dbReference type="GO" id="GO:0004129">
    <property type="term" value="F:cytochrome-c oxidase activity"/>
    <property type="evidence" value="ECO:0007669"/>
    <property type="project" value="UniProtKB-EC"/>
</dbReference>
<keyword evidence="6 9" id="KW-0812">Transmembrane</keyword>
<evidence type="ECO:0000256" key="2">
    <source>
        <dbReference type="ARBA" id="ARBA00004141"/>
    </source>
</evidence>
<evidence type="ECO:0000313" key="12">
    <source>
        <dbReference type="EMBL" id="AFK50132.1"/>
    </source>
</evidence>
<keyword evidence="9" id="KW-0186">Copper</keyword>
<reference evidence="12" key="2">
    <citation type="journal article" date="2013" name="Folia Parasitol.">
        <title>The complete mitochondrial genome of Pallisentis celatus (Acanthocephala) with phylogenetic analysis of acanthocephalans and rotifers.</title>
        <authorList>
            <person name="Pan T.S."/>
            <person name="Nie P."/>
        </authorList>
    </citation>
    <scope>NUCLEOTIDE SEQUENCE</scope>
</reference>
<dbReference type="EMBL" id="JQ943583">
    <property type="protein sequence ID" value="AFK50132.1"/>
    <property type="molecule type" value="Genomic_DNA"/>
</dbReference>
<dbReference type="GO" id="GO:0020037">
    <property type="term" value="F:heme binding"/>
    <property type="evidence" value="ECO:0007669"/>
    <property type="project" value="InterPro"/>
</dbReference>
<evidence type="ECO:0000256" key="5">
    <source>
        <dbReference type="ARBA" id="ARBA00015947"/>
    </source>
</evidence>
<keyword evidence="9" id="KW-0813">Transport</keyword>
<feature type="transmembrane region" description="Helical" evidence="10">
    <location>
        <begin position="370"/>
        <end position="395"/>
    </location>
</feature>
<feature type="transmembrane region" description="Helical" evidence="10">
    <location>
        <begin position="266"/>
        <end position="290"/>
    </location>
</feature>
<dbReference type="PANTHER" id="PTHR10422">
    <property type="entry name" value="CYTOCHROME C OXIDASE SUBUNIT 1"/>
    <property type="match status" value="1"/>
</dbReference>
<gene>
    <name evidence="12" type="primary">COX1</name>
</gene>
<feature type="transmembrane region" description="Helical" evidence="10">
    <location>
        <begin position="182"/>
        <end position="209"/>
    </location>
</feature>
<protein>
    <recommendedName>
        <fullName evidence="5 9">Cytochrome c oxidase subunit 1</fullName>
        <ecNumber evidence="9">7.1.1.9</ecNumber>
    </recommendedName>
</protein>
<feature type="transmembrane region" description="Helical" evidence="10">
    <location>
        <begin position="449"/>
        <end position="469"/>
    </location>
</feature>
<dbReference type="GO" id="GO:0006123">
    <property type="term" value="P:mitochondrial electron transport, cytochrome c to oxygen"/>
    <property type="evidence" value="ECO:0007669"/>
    <property type="project" value="TreeGrafter"/>
</dbReference>
<dbReference type="GO" id="GO:0046872">
    <property type="term" value="F:metal ion binding"/>
    <property type="evidence" value="ECO:0007669"/>
    <property type="project" value="UniProtKB-KW"/>
</dbReference>
<feature type="transmembrane region" description="Helical" evidence="10">
    <location>
        <begin position="407"/>
        <end position="429"/>
    </location>
</feature>
<keyword evidence="9" id="KW-0408">Iron</keyword>
<evidence type="ECO:0000256" key="4">
    <source>
        <dbReference type="ARBA" id="ARBA00009578"/>
    </source>
</evidence>